<proteinExistence type="predicted"/>
<dbReference type="GO" id="GO:0015074">
    <property type="term" value="P:DNA integration"/>
    <property type="evidence" value="ECO:0007669"/>
    <property type="project" value="InterPro"/>
</dbReference>
<keyword evidence="1" id="KW-0233">DNA recombination</keyword>
<dbReference type="AlphaFoldDB" id="A0A368JYT9"/>
<evidence type="ECO:0000313" key="3">
    <source>
        <dbReference type="Proteomes" id="UP000253420"/>
    </source>
</evidence>
<name>A0A368JYT9_9HYPH</name>
<gene>
    <name evidence="2" type="ORF">DUT91_24700</name>
</gene>
<dbReference type="InterPro" id="IPR011010">
    <property type="entry name" value="DNA_brk_join_enz"/>
</dbReference>
<sequence length="125" mass="13552">MAAKISRVCRAVTSSLILAISARRSELSTCNETGADITVEFPDSLMLAIEQTKTGDLAFLVTEYGRPFVKEGFGNWFREKCRQAGLSLNAHGLRKLSAALAANGGTTAHELMSQFGWTNIKQAEV</sequence>
<protein>
    <recommendedName>
        <fullName evidence="4">Tyr recombinase domain-containing protein</fullName>
    </recommendedName>
</protein>
<dbReference type="Proteomes" id="UP000253420">
    <property type="component" value="Unassembled WGS sequence"/>
</dbReference>
<evidence type="ECO:0000256" key="1">
    <source>
        <dbReference type="ARBA" id="ARBA00023172"/>
    </source>
</evidence>
<dbReference type="GO" id="GO:0006310">
    <property type="term" value="P:DNA recombination"/>
    <property type="evidence" value="ECO:0007669"/>
    <property type="project" value="UniProtKB-KW"/>
</dbReference>
<evidence type="ECO:0008006" key="4">
    <source>
        <dbReference type="Google" id="ProtNLM"/>
    </source>
</evidence>
<comment type="caution">
    <text evidence="2">The sequence shown here is derived from an EMBL/GenBank/DDBJ whole genome shotgun (WGS) entry which is preliminary data.</text>
</comment>
<accession>A0A368JYT9</accession>
<dbReference type="SUPFAM" id="SSF56349">
    <property type="entry name" value="DNA breaking-rejoining enzymes"/>
    <property type="match status" value="1"/>
</dbReference>
<dbReference type="InterPro" id="IPR013762">
    <property type="entry name" value="Integrase-like_cat_sf"/>
</dbReference>
<organism evidence="2 3">
    <name type="scientific">Phyllobacterium salinisoli</name>
    <dbReference type="NCBI Taxonomy" id="1899321"/>
    <lineage>
        <taxon>Bacteria</taxon>
        <taxon>Pseudomonadati</taxon>
        <taxon>Pseudomonadota</taxon>
        <taxon>Alphaproteobacteria</taxon>
        <taxon>Hyphomicrobiales</taxon>
        <taxon>Phyllobacteriaceae</taxon>
        <taxon>Phyllobacterium</taxon>
    </lineage>
</organism>
<evidence type="ECO:0000313" key="2">
    <source>
        <dbReference type="EMBL" id="RCS21353.1"/>
    </source>
</evidence>
<dbReference type="Gene3D" id="1.10.443.10">
    <property type="entry name" value="Intergrase catalytic core"/>
    <property type="match status" value="1"/>
</dbReference>
<reference evidence="2 3" key="1">
    <citation type="submission" date="2018-07" db="EMBL/GenBank/DDBJ databases">
        <title>The draft genome of Phyllobacterium salinisoli.</title>
        <authorList>
            <person name="Liu L."/>
            <person name="Li L."/>
            <person name="Zhang X."/>
            <person name="Liang L."/>
        </authorList>
    </citation>
    <scope>NUCLEOTIDE SEQUENCE [LARGE SCALE GENOMIC DNA]</scope>
    <source>
        <strain evidence="2 3">LLAN61</strain>
    </source>
</reference>
<dbReference type="EMBL" id="QOZG01000060">
    <property type="protein sequence ID" value="RCS21353.1"/>
    <property type="molecule type" value="Genomic_DNA"/>
</dbReference>
<keyword evidence="3" id="KW-1185">Reference proteome</keyword>
<dbReference type="GO" id="GO:0003677">
    <property type="term" value="F:DNA binding"/>
    <property type="evidence" value="ECO:0007669"/>
    <property type="project" value="InterPro"/>
</dbReference>